<evidence type="ECO:0000313" key="2">
    <source>
        <dbReference type="EMBL" id="CCO45770.1"/>
    </source>
</evidence>
<evidence type="ECO:0008006" key="4">
    <source>
        <dbReference type="Google" id="ProtNLM"/>
    </source>
</evidence>
<sequence length="59" mass="6718">MNRKKKINEILKKKQKKKNAKLHKSNKPKYISKADRAKMEAEQASTEESGVETSTPSDS</sequence>
<dbReference type="EMBL" id="CAOF01000064">
    <property type="protein sequence ID" value="CCO45770.1"/>
    <property type="molecule type" value="Genomic_DNA"/>
</dbReference>
<dbReference type="Pfam" id="PF11661">
    <property type="entry name" value="DUF2986"/>
    <property type="match status" value="1"/>
</dbReference>
<dbReference type="InterPro" id="IPR021677">
    <property type="entry name" value="DUF2986"/>
</dbReference>
<dbReference type="Proteomes" id="UP000018211">
    <property type="component" value="Unassembled WGS sequence"/>
</dbReference>
<dbReference type="AlphaFoldDB" id="A0AAV2VMA3"/>
<comment type="caution">
    <text evidence="2">The sequence shown here is derived from an EMBL/GenBank/DDBJ whole genome shotgun (WGS) entry which is preliminary data.</text>
</comment>
<dbReference type="RefSeq" id="WP_022561414.1">
    <property type="nucleotide sequence ID" value="NZ_LK391965.1"/>
</dbReference>
<organism evidence="2 3">
    <name type="scientific">Vibrio nigripulchritudo SOn1</name>
    <dbReference type="NCBI Taxonomy" id="1238450"/>
    <lineage>
        <taxon>Bacteria</taxon>
        <taxon>Pseudomonadati</taxon>
        <taxon>Pseudomonadota</taxon>
        <taxon>Gammaproteobacteria</taxon>
        <taxon>Vibrionales</taxon>
        <taxon>Vibrionaceae</taxon>
        <taxon>Vibrio</taxon>
    </lineage>
</organism>
<gene>
    <name evidence="2" type="ORF">VIBNISOn1_1560030</name>
</gene>
<proteinExistence type="predicted"/>
<feature type="region of interest" description="Disordered" evidence="1">
    <location>
        <begin position="12"/>
        <end position="59"/>
    </location>
</feature>
<reference evidence="2 3" key="1">
    <citation type="journal article" date="2013" name="ISME J.">
        <title>Comparative genomics of pathogenic lineages of Vibrio nigripulchritudo identifies virulence-associated traits.</title>
        <authorList>
            <person name="Goudenege D."/>
            <person name="Labreuche Y."/>
            <person name="Krin E."/>
            <person name="Ansquer D."/>
            <person name="Mangenot S."/>
            <person name="Calteau A."/>
            <person name="Medigue C."/>
            <person name="Mazel D."/>
            <person name="Polz M.F."/>
            <person name="Le Roux F."/>
        </authorList>
    </citation>
    <scope>NUCLEOTIDE SEQUENCE [LARGE SCALE GENOMIC DNA]</scope>
    <source>
        <strain evidence="2 3">SOn1</strain>
    </source>
</reference>
<feature type="compositionally biased region" description="Polar residues" evidence="1">
    <location>
        <begin position="43"/>
        <end position="59"/>
    </location>
</feature>
<name>A0AAV2VMA3_9VIBR</name>
<evidence type="ECO:0000256" key="1">
    <source>
        <dbReference type="SAM" id="MobiDB-lite"/>
    </source>
</evidence>
<feature type="compositionally biased region" description="Basic and acidic residues" evidence="1">
    <location>
        <begin position="32"/>
        <end position="41"/>
    </location>
</feature>
<evidence type="ECO:0000313" key="3">
    <source>
        <dbReference type="Proteomes" id="UP000018211"/>
    </source>
</evidence>
<protein>
    <recommendedName>
        <fullName evidence="4">DUF2986 domain-containing protein</fullName>
    </recommendedName>
</protein>
<feature type="compositionally biased region" description="Basic residues" evidence="1">
    <location>
        <begin position="13"/>
        <end position="27"/>
    </location>
</feature>
<accession>A0AAV2VMA3</accession>